<feature type="domain" description="SUEL-type lectin" evidence="2">
    <location>
        <begin position="15"/>
        <end position="106"/>
    </location>
</feature>
<dbReference type="PROSITE" id="PS50228">
    <property type="entry name" value="SUEL_LECTIN"/>
    <property type="match status" value="1"/>
</dbReference>
<accession>A0A1I7VN10</accession>
<organism evidence="4 5">
    <name type="scientific">Loa loa</name>
    <name type="common">Eye worm</name>
    <name type="synonym">Filaria loa</name>
    <dbReference type="NCBI Taxonomy" id="7209"/>
    <lineage>
        <taxon>Eukaryota</taxon>
        <taxon>Metazoa</taxon>
        <taxon>Ecdysozoa</taxon>
        <taxon>Nematoda</taxon>
        <taxon>Chromadorea</taxon>
        <taxon>Rhabditida</taxon>
        <taxon>Spirurina</taxon>
        <taxon>Spiruromorpha</taxon>
        <taxon>Filarioidea</taxon>
        <taxon>Onchocercidae</taxon>
        <taxon>Loa</taxon>
    </lineage>
</organism>
<reference evidence="5" key="2">
    <citation type="submission" date="2016-11" db="UniProtKB">
        <authorList>
            <consortium name="WormBaseParasite"/>
        </authorList>
    </citation>
    <scope>IDENTIFICATION</scope>
</reference>
<dbReference type="PANTHER" id="PTHR46780">
    <property type="entry name" value="PROTEIN EVA-1"/>
    <property type="match status" value="1"/>
</dbReference>
<dbReference type="OrthoDB" id="5970528at2759"/>
<dbReference type="GO" id="GO:0030246">
    <property type="term" value="F:carbohydrate binding"/>
    <property type="evidence" value="ECO:0007669"/>
    <property type="project" value="InterPro"/>
</dbReference>
<feature type="transmembrane region" description="Helical" evidence="1">
    <location>
        <begin position="238"/>
        <end position="259"/>
    </location>
</feature>
<protein>
    <submittedName>
        <fullName evidence="5">SUEL-type lectin domain-containing protein</fullName>
    </submittedName>
</protein>
<dbReference type="eggNOG" id="KOG4729">
    <property type="taxonomic scope" value="Eukaryota"/>
</dbReference>
<keyword evidence="1" id="KW-0472">Membrane</keyword>
<name>A0A1I7VN10_LOALO</name>
<dbReference type="Proteomes" id="UP000095285">
    <property type="component" value="Unassembled WGS sequence"/>
</dbReference>
<dbReference type="Gene3D" id="2.60.120.740">
    <property type="match status" value="1"/>
</dbReference>
<dbReference type="InterPro" id="IPR000922">
    <property type="entry name" value="Lectin_gal-bd_dom"/>
</dbReference>
<dbReference type="CTD" id="9937861"/>
<evidence type="ECO:0000313" key="3">
    <source>
        <dbReference type="EMBL" id="EFO27985.1"/>
    </source>
</evidence>
<evidence type="ECO:0000256" key="1">
    <source>
        <dbReference type="SAM" id="Phobius"/>
    </source>
</evidence>
<evidence type="ECO:0000259" key="2">
    <source>
        <dbReference type="PROSITE" id="PS50228"/>
    </source>
</evidence>
<dbReference type="CDD" id="cd22829">
    <property type="entry name" value="Gal_Rha_Lectin_EVA1_EVA1C_rpt2"/>
    <property type="match status" value="1"/>
</dbReference>
<dbReference type="FunCoup" id="A0A1I7VN10">
    <property type="interactions" value="15"/>
</dbReference>
<dbReference type="RefSeq" id="XP_003136081.1">
    <property type="nucleotide sequence ID" value="XM_003136033.2"/>
</dbReference>
<dbReference type="InterPro" id="IPR043159">
    <property type="entry name" value="Lectin_gal-bd_sf"/>
</dbReference>
<evidence type="ECO:0000313" key="5">
    <source>
        <dbReference type="WBParaSite" id="EN70_4323"/>
    </source>
</evidence>
<sequence>MSYKCKPVSFDEESFCEGSTMHLSCKQNKRLVIYSAHYGRTVEGRMMHCTPNTPISQDCVIDVLGQVLYDCHAQTKCTVMVNDEQFDKAGCAPEIRKYLSLIFMCMNDEIFSEAAIKGKLKTMKKIISDLPPRKLQKVETMFVKEDERAFRIKDDPSHGYKAVQKASSGQNRNINVIKNSLLANSYEESEEKGAFVIATSIDTTSPSGLHFNAFNFVHDIMLITRTLKDNKEKALLCLLLSLLGGLIMLLIACAVSGCYRRRMKRKNSKRQRNKETIRAEKPTELSTLMGNNNSASVFLGSNSRICFDVGDLSNYKESFLRLTQFKPPRVLGNFNGYS</sequence>
<dbReference type="KEGG" id="loa:LOAG_00493"/>
<dbReference type="WBParaSite" id="EN70_4323">
    <property type="protein sequence ID" value="EN70_4323"/>
    <property type="gene ID" value="EN70_4323"/>
</dbReference>
<gene>
    <name evidence="3 5" type="ORF">LOAG_00493</name>
</gene>
<dbReference type="AlphaFoldDB" id="A0A1I7VN10"/>
<dbReference type="InParanoid" id="A0A1I7VN10"/>
<dbReference type="GeneID" id="9937861"/>
<keyword evidence="1" id="KW-0812">Transmembrane</keyword>
<keyword evidence="4" id="KW-1185">Reference proteome</keyword>
<accession>A0A1S0UBV5</accession>
<evidence type="ECO:0000313" key="4">
    <source>
        <dbReference type="Proteomes" id="UP000095285"/>
    </source>
</evidence>
<keyword evidence="1" id="KW-1133">Transmembrane helix</keyword>
<reference evidence="3 4" key="1">
    <citation type="submission" date="2012-04" db="EMBL/GenBank/DDBJ databases">
        <title>The Genome Sequence of Loa loa.</title>
        <authorList>
            <consortium name="The Broad Institute Genome Sequencing Platform"/>
            <consortium name="Broad Institute Genome Sequencing Center for Infectious Disease"/>
            <person name="Nutman T.B."/>
            <person name="Fink D.L."/>
            <person name="Russ C."/>
            <person name="Young S."/>
            <person name="Zeng Q."/>
            <person name="Gargeya S."/>
            <person name="Alvarado L."/>
            <person name="Berlin A."/>
            <person name="Chapman S.B."/>
            <person name="Chen Z."/>
            <person name="Freedman E."/>
            <person name="Gellesch M."/>
            <person name="Goldberg J."/>
            <person name="Griggs A."/>
            <person name="Gujja S."/>
            <person name="Heilman E.R."/>
            <person name="Heiman D."/>
            <person name="Howarth C."/>
            <person name="Mehta T."/>
            <person name="Neiman D."/>
            <person name="Pearson M."/>
            <person name="Roberts A."/>
            <person name="Saif S."/>
            <person name="Shea T."/>
            <person name="Shenoy N."/>
            <person name="Sisk P."/>
            <person name="Stolte C."/>
            <person name="Sykes S."/>
            <person name="White J."/>
            <person name="Yandava C."/>
            <person name="Haas B."/>
            <person name="Henn M.R."/>
            <person name="Nusbaum C."/>
            <person name="Birren B."/>
        </authorList>
    </citation>
    <scope>NUCLEOTIDE SEQUENCE [LARGE SCALE GENOMIC DNA]</scope>
</reference>
<dbReference type="EMBL" id="JH712083">
    <property type="protein sequence ID" value="EFO27985.1"/>
    <property type="molecule type" value="Genomic_DNA"/>
</dbReference>
<dbReference type="Pfam" id="PF02140">
    <property type="entry name" value="SUEL_Lectin"/>
    <property type="match status" value="1"/>
</dbReference>
<dbReference type="STRING" id="7209.A0A1I7VN10"/>
<proteinExistence type="predicted"/>